<dbReference type="Pfam" id="PF11716">
    <property type="entry name" value="MDMPI_N"/>
    <property type="match status" value="1"/>
</dbReference>
<evidence type="ECO:0000313" key="2">
    <source>
        <dbReference type="EMBL" id="ORA20388.1"/>
    </source>
</evidence>
<dbReference type="Proteomes" id="UP000192707">
    <property type="component" value="Unassembled WGS sequence"/>
</dbReference>
<dbReference type="InterPro" id="IPR017517">
    <property type="entry name" value="Maleyloyr_isom"/>
</dbReference>
<protein>
    <submittedName>
        <fullName evidence="2">Pantothenate synthetase</fullName>
    </submittedName>
</protein>
<dbReference type="SUPFAM" id="SSF109854">
    <property type="entry name" value="DinB/YfiT-like putative metalloenzymes"/>
    <property type="match status" value="1"/>
</dbReference>
<organism evidence="2 3">
    <name type="scientific">Mycobacterium arosiense ATCC BAA-1401 = DSM 45069</name>
    <dbReference type="NCBI Taxonomy" id="1265311"/>
    <lineage>
        <taxon>Bacteria</taxon>
        <taxon>Bacillati</taxon>
        <taxon>Actinomycetota</taxon>
        <taxon>Actinomycetes</taxon>
        <taxon>Mycobacteriales</taxon>
        <taxon>Mycobacteriaceae</taxon>
        <taxon>Mycobacterium</taxon>
        <taxon>Mycobacterium avium complex (MAC)</taxon>
    </lineage>
</organism>
<keyword evidence="3" id="KW-1185">Reference proteome</keyword>
<comment type="caution">
    <text evidence="2">The sequence shown here is derived from an EMBL/GenBank/DDBJ whole genome shotgun (WGS) entry which is preliminary data.</text>
</comment>
<reference evidence="2 3" key="1">
    <citation type="submission" date="2016-12" db="EMBL/GenBank/DDBJ databases">
        <title>The new phylogeny of genus Mycobacterium.</title>
        <authorList>
            <person name="Tortoli E."/>
            <person name="Trovato A."/>
            <person name="Cirillo D.M."/>
        </authorList>
    </citation>
    <scope>NUCLEOTIDE SEQUENCE [LARGE SCALE GENOMIC DNA]</scope>
    <source>
        <strain evidence="2 3">DSM 45069</strain>
    </source>
</reference>
<dbReference type="Gene3D" id="1.20.120.450">
    <property type="entry name" value="dinb family like domain"/>
    <property type="match status" value="1"/>
</dbReference>
<name>A0A1W9ZRZ7_MYCAI</name>
<dbReference type="RefSeq" id="WP_083062956.1">
    <property type="nucleotide sequence ID" value="NZ_MVHG01000003.1"/>
</dbReference>
<feature type="domain" description="Mycothiol-dependent maleylpyruvate isomerase metal-binding" evidence="1">
    <location>
        <begin position="9"/>
        <end position="135"/>
    </location>
</feature>
<dbReference type="AlphaFoldDB" id="A0A1W9ZRZ7"/>
<sequence>MSATLDALAEERGIVLELCSQMPDVLWAKDSGCPGWSVQDLVSHMACSFWLAVDPSRLPSPGELPAERAADLYVQSRRAMTPEEVVADYESVSARGLEVLAAIEGQDVDIPIGDVGTYPASLVPTTFVFESLIHTRYDLFAPDGPLPGDPPPVDELRLAPTLDWIEAALPQQNVPLLTDLHTGVAVRLDGLCARTLNIGARADAGARVTSDSQAFVRWVTQRGTWADLGVQAEGDPSSLDVVRRLRVF</sequence>
<dbReference type="OrthoDB" id="154293at2"/>
<dbReference type="InterPro" id="IPR034660">
    <property type="entry name" value="DinB/YfiT-like"/>
</dbReference>
<proteinExistence type="predicted"/>
<accession>A0A1W9ZRZ7</accession>
<dbReference type="NCBIfam" id="TIGR03083">
    <property type="entry name" value="maleylpyruvate isomerase family mycothiol-dependent enzyme"/>
    <property type="match status" value="1"/>
</dbReference>
<dbReference type="EMBL" id="MVHG01000003">
    <property type="protein sequence ID" value="ORA20388.1"/>
    <property type="molecule type" value="Genomic_DNA"/>
</dbReference>
<dbReference type="InterPro" id="IPR024344">
    <property type="entry name" value="MDMPI_metal-binding"/>
</dbReference>
<evidence type="ECO:0000259" key="1">
    <source>
        <dbReference type="Pfam" id="PF11716"/>
    </source>
</evidence>
<dbReference type="GO" id="GO:0046872">
    <property type="term" value="F:metal ion binding"/>
    <property type="evidence" value="ECO:0007669"/>
    <property type="project" value="InterPro"/>
</dbReference>
<evidence type="ECO:0000313" key="3">
    <source>
        <dbReference type="Proteomes" id="UP000192707"/>
    </source>
</evidence>
<gene>
    <name evidence="2" type="ORF">BST14_02255</name>
</gene>